<dbReference type="HOGENOM" id="CLU_1455905_0_0_1"/>
<evidence type="ECO:0000313" key="2">
    <source>
        <dbReference type="Proteomes" id="UP000001292"/>
    </source>
</evidence>
<dbReference type="EMBL" id="CH480903">
    <property type="protein sequence ID" value="EDW55926.1"/>
    <property type="molecule type" value="Genomic_DNA"/>
</dbReference>
<name>B4ILX1_DROSE</name>
<organism evidence="2">
    <name type="scientific">Drosophila sechellia</name>
    <name type="common">Fruit fly</name>
    <dbReference type="NCBI Taxonomy" id="7238"/>
    <lineage>
        <taxon>Eukaryota</taxon>
        <taxon>Metazoa</taxon>
        <taxon>Ecdysozoa</taxon>
        <taxon>Arthropoda</taxon>
        <taxon>Hexapoda</taxon>
        <taxon>Insecta</taxon>
        <taxon>Pterygota</taxon>
        <taxon>Neoptera</taxon>
        <taxon>Endopterygota</taxon>
        <taxon>Diptera</taxon>
        <taxon>Brachycera</taxon>
        <taxon>Muscomorpha</taxon>
        <taxon>Ephydroidea</taxon>
        <taxon>Drosophilidae</taxon>
        <taxon>Drosophila</taxon>
        <taxon>Sophophora</taxon>
    </lineage>
</organism>
<dbReference type="Proteomes" id="UP000001292">
    <property type="component" value="Unassembled WGS sequence"/>
</dbReference>
<gene>
    <name evidence="1" type="primary">Dsec\GM23258</name>
    <name evidence="1" type="ORF">Dsec_GM23258</name>
</gene>
<dbReference type="AlphaFoldDB" id="B4ILX1"/>
<protein>
    <submittedName>
        <fullName evidence="1">GM23258</fullName>
    </submittedName>
</protein>
<evidence type="ECO:0000313" key="1">
    <source>
        <dbReference type="EMBL" id="EDW55926.1"/>
    </source>
</evidence>
<proteinExistence type="predicted"/>
<accession>B4ILX1</accession>
<sequence length="186" mass="20755">MALYDKGYDEYIDPSNYKEEKKVKYLQALSPKACRYWEHASEPTQRFHSVLSNGCRDLIHIVRKRFFSAISSRISLGIGIRSATGCRDILRVANLAADLILLVSSSIASSTSCPEFKAVLRGSVDSSCDWNTSRTRFANAMPLWLLLPAPQSQWDAFQSPATMNFIWNSSKMSLNSSVVHANLGGQ</sequence>
<keyword evidence="2" id="KW-1185">Reference proteome</keyword>
<reference evidence="1 2" key="1">
    <citation type="journal article" date="2007" name="Nature">
        <title>Evolution of genes and genomes on the Drosophila phylogeny.</title>
        <authorList>
            <consortium name="Drosophila 12 Genomes Consortium"/>
            <person name="Clark A.G."/>
            <person name="Eisen M.B."/>
            <person name="Smith D.R."/>
            <person name="Bergman C.M."/>
            <person name="Oliver B."/>
            <person name="Markow T.A."/>
            <person name="Kaufman T.C."/>
            <person name="Kellis M."/>
            <person name="Gelbart W."/>
            <person name="Iyer V.N."/>
            <person name="Pollard D.A."/>
            <person name="Sackton T.B."/>
            <person name="Larracuente A.M."/>
            <person name="Singh N.D."/>
            <person name="Abad J.P."/>
            <person name="Abt D.N."/>
            <person name="Adryan B."/>
            <person name="Aguade M."/>
            <person name="Akashi H."/>
            <person name="Anderson W.W."/>
            <person name="Aquadro C.F."/>
            <person name="Ardell D.H."/>
            <person name="Arguello R."/>
            <person name="Artieri C.G."/>
            <person name="Barbash D.A."/>
            <person name="Barker D."/>
            <person name="Barsanti P."/>
            <person name="Batterham P."/>
            <person name="Batzoglou S."/>
            <person name="Begun D."/>
            <person name="Bhutkar A."/>
            <person name="Blanco E."/>
            <person name="Bosak S.A."/>
            <person name="Bradley R.K."/>
            <person name="Brand A.D."/>
            <person name="Brent M.R."/>
            <person name="Brooks A.N."/>
            <person name="Brown R.H."/>
            <person name="Butlin R.K."/>
            <person name="Caggese C."/>
            <person name="Calvi B.R."/>
            <person name="Bernardo de Carvalho A."/>
            <person name="Caspi A."/>
            <person name="Castrezana S."/>
            <person name="Celniker S.E."/>
            <person name="Chang J.L."/>
            <person name="Chapple C."/>
            <person name="Chatterji S."/>
            <person name="Chinwalla A."/>
            <person name="Civetta A."/>
            <person name="Clifton S.W."/>
            <person name="Comeron J.M."/>
            <person name="Costello J.C."/>
            <person name="Coyne J.A."/>
            <person name="Daub J."/>
            <person name="David R.G."/>
            <person name="Delcher A.L."/>
            <person name="Delehaunty K."/>
            <person name="Do C.B."/>
            <person name="Ebling H."/>
            <person name="Edwards K."/>
            <person name="Eickbush T."/>
            <person name="Evans J.D."/>
            <person name="Filipski A."/>
            <person name="Findeiss S."/>
            <person name="Freyhult E."/>
            <person name="Fulton L."/>
            <person name="Fulton R."/>
            <person name="Garcia A.C."/>
            <person name="Gardiner A."/>
            <person name="Garfield D.A."/>
            <person name="Garvin B.E."/>
            <person name="Gibson G."/>
            <person name="Gilbert D."/>
            <person name="Gnerre S."/>
            <person name="Godfrey J."/>
            <person name="Good R."/>
            <person name="Gotea V."/>
            <person name="Gravely B."/>
            <person name="Greenberg A.J."/>
            <person name="Griffiths-Jones S."/>
            <person name="Gross S."/>
            <person name="Guigo R."/>
            <person name="Gustafson E.A."/>
            <person name="Haerty W."/>
            <person name="Hahn M.W."/>
            <person name="Halligan D.L."/>
            <person name="Halpern A.L."/>
            <person name="Halter G.M."/>
            <person name="Han M.V."/>
            <person name="Heger A."/>
            <person name="Hillier L."/>
            <person name="Hinrichs A.S."/>
            <person name="Holmes I."/>
            <person name="Hoskins R.A."/>
            <person name="Hubisz M.J."/>
            <person name="Hultmark D."/>
            <person name="Huntley M.A."/>
            <person name="Jaffe D.B."/>
            <person name="Jagadeeshan S."/>
            <person name="Jeck W.R."/>
            <person name="Johnson J."/>
            <person name="Jones C.D."/>
            <person name="Jordan W.C."/>
            <person name="Karpen G.H."/>
            <person name="Kataoka E."/>
            <person name="Keightley P.D."/>
            <person name="Kheradpour P."/>
            <person name="Kirkness E.F."/>
            <person name="Koerich L.B."/>
            <person name="Kristiansen K."/>
            <person name="Kudrna D."/>
            <person name="Kulathinal R.J."/>
            <person name="Kumar S."/>
            <person name="Kwok R."/>
            <person name="Lander E."/>
            <person name="Langley C.H."/>
            <person name="Lapoint R."/>
            <person name="Lazzaro B.P."/>
            <person name="Lee S.J."/>
            <person name="Levesque L."/>
            <person name="Li R."/>
            <person name="Lin C.F."/>
            <person name="Lin M.F."/>
            <person name="Lindblad-Toh K."/>
            <person name="Llopart A."/>
            <person name="Long M."/>
            <person name="Low L."/>
            <person name="Lozovsky E."/>
            <person name="Lu J."/>
            <person name="Luo M."/>
            <person name="Machado C.A."/>
            <person name="Makalowski W."/>
            <person name="Marzo M."/>
            <person name="Matsuda M."/>
            <person name="Matzkin L."/>
            <person name="McAllister B."/>
            <person name="McBride C.S."/>
            <person name="McKernan B."/>
            <person name="McKernan K."/>
            <person name="Mendez-Lago M."/>
            <person name="Minx P."/>
            <person name="Mollenhauer M.U."/>
            <person name="Montooth K."/>
            <person name="Mount S.M."/>
            <person name="Mu X."/>
            <person name="Myers E."/>
            <person name="Negre B."/>
            <person name="Newfeld S."/>
            <person name="Nielsen R."/>
            <person name="Noor M.A."/>
            <person name="O'Grady P."/>
            <person name="Pachter L."/>
            <person name="Papaceit M."/>
            <person name="Parisi M.J."/>
            <person name="Parisi M."/>
            <person name="Parts L."/>
            <person name="Pedersen J.S."/>
            <person name="Pesole G."/>
            <person name="Phillippy A.M."/>
            <person name="Ponting C.P."/>
            <person name="Pop M."/>
            <person name="Porcelli D."/>
            <person name="Powell J.R."/>
            <person name="Prohaska S."/>
            <person name="Pruitt K."/>
            <person name="Puig M."/>
            <person name="Quesneville H."/>
            <person name="Ram K.R."/>
            <person name="Rand D."/>
            <person name="Rasmussen M.D."/>
            <person name="Reed L.K."/>
            <person name="Reenan R."/>
            <person name="Reily A."/>
            <person name="Remington K.A."/>
            <person name="Rieger T.T."/>
            <person name="Ritchie M.G."/>
            <person name="Robin C."/>
            <person name="Rogers Y.H."/>
            <person name="Rohde C."/>
            <person name="Rozas J."/>
            <person name="Rubenfield M.J."/>
            <person name="Ruiz A."/>
            <person name="Russo S."/>
            <person name="Salzberg S.L."/>
            <person name="Sanchez-Gracia A."/>
            <person name="Saranga D.J."/>
            <person name="Sato H."/>
            <person name="Schaeffer S.W."/>
            <person name="Schatz M.C."/>
            <person name="Schlenke T."/>
            <person name="Schwartz R."/>
            <person name="Segarra C."/>
            <person name="Singh R.S."/>
            <person name="Sirot L."/>
            <person name="Sirota M."/>
            <person name="Sisneros N.B."/>
            <person name="Smith C.D."/>
            <person name="Smith T.F."/>
            <person name="Spieth J."/>
            <person name="Stage D.E."/>
            <person name="Stark A."/>
            <person name="Stephan W."/>
            <person name="Strausberg R.L."/>
            <person name="Strempel S."/>
            <person name="Sturgill D."/>
            <person name="Sutton G."/>
            <person name="Sutton G.G."/>
            <person name="Tao W."/>
            <person name="Teichmann S."/>
            <person name="Tobari Y.N."/>
            <person name="Tomimura Y."/>
            <person name="Tsolas J.M."/>
            <person name="Valente V.L."/>
            <person name="Venter E."/>
            <person name="Venter J.C."/>
            <person name="Vicario S."/>
            <person name="Vieira F.G."/>
            <person name="Vilella A.J."/>
            <person name="Villasante A."/>
            <person name="Walenz B."/>
            <person name="Wang J."/>
            <person name="Wasserman M."/>
            <person name="Watts T."/>
            <person name="Wilson D."/>
            <person name="Wilson R.K."/>
            <person name="Wing R.A."/>
            <person name="Wolfner M.F."/>
            <person name="Wong A."/>
            <person name="Wong G.K."/>
            <person name="Wu C.I."/>
            <person name="Wu G."/>
            <person name="Yamamoto D."/>
            <person name="Yang H.P."/>
            <person name="Yang S.P."/>
            <person name="Yorke J.A."/>
            <person name="Yoshida K."/>
            <person name="Zdobnov E."/>
            <person name="Zhang P."/>
            <person name="Zhang Y."/>
            <person name="Zimin A.V."/>
            <person name="Baldwin J."/>
            <person name="Abdouelleil A."/>
            <person name="Abdulkadir J."/>
            <person name="Abebe A."/>
            <person name="Abera B."/>
            <person name="Abreu J."/>
            <person name="Acer S.C."/>
            <person name="Aftuck L."/>
            <person name="Alexander A."/>
            <person name="An P."/>
            <person name="Anderson E."/>
            <person name="Anderson S."/>
            <person name="Arachi H."/>
            <person name="Azer M."/>
            <person name="Bachantsang P."/>
            <person name="Barry A."/>
            <person name="Bayul T."/>
            <person name="Berlin A."/>
            <person name="Bessette D."/>
            <person name="Bloom T."/>
            <person name="Blye J."/>
            <person name="Boguslavskiy L."/>
            <person name="Bonnet C."/>
            <person name="Boukhgalter B."/>
            <person name="Bourzgui I."/>
            <person name="Brown A."/>
            <person name="Cahill P."/>
            <person name="Channer S."/>
            <person name="Cheshatsang Y."/>
            <person name="Chuda L."/>
            <person name="Citroen M."/>
            <person name="Collymore A."/>
            <person name="Cooke P."/>
            <person name="Costello M."/>
            <person name="D'Aco K."/>
            <person name="Daza R."/>
            <person name="De Haan G."/>
            <person name="DeGray S."/>
            <person name="DeMaso C."/>
            <person name="Dhargay N."/>
            <person name="Dooley K."/>
            <person name="Dooley E."/>
            <person name="Doricent M."/>
            <person name="Dorje P."/>
            <person name="Dorjee K."/>
            <person name="Dupes A."/>
            <person name="Elong R."/>
            <person name="Falk J."/>
            <person name="Farina A."/>
            <person name="Faro S."/>
            <person name="Ferguson D."/>
            <person name="Fisher S."/>
            <person name="Foley C.D."/>
            <person name="Franke A."/>
            <person name="Friedrich D."/>
            <person name="Gadbois L."/>
            <person name="Gearin G."/>
            <person name="Gearin C.R."/>
            <person name="Giannoukos G."/>
            <person name="Goode T."/>
            <person name="Graham J."/>
            <person name="Grandbois E."/>
            <person name="Grewal S."/>
            <person name="Gyaltsen K."/>
            <person name="Hafez N."/>
            <person name="Hagos B."/>
            <person name="Hall J."/>
            <person name="Henson C."/>
            <person name="Hollinger A."/>
            <person name="Honan T."/>
            <person name="Huard M.D."/>
            <person name="Hughes L."/>
            <person name="Hurhula B."/>
            <person name="Husby M.E."/>
            <person name="Kamat A."/>
            <person name="Kanga B."/>
            <person name="Kashin S."/>
            <person name="Khazanovich D."/>
            <person name="Kisner P."/>
            <person name="Lance K."/>
            <person name="Lara M."/>
            <person name="Lee W."/>
            <person name="Lennon N."/>
            <person name="Letendre F."/>
            <person name="LeVine R."/>
            <person name="Lipovsky A."/>
            <person name="Liu X."/>
            <person name="Liu J."/>
            <person name="Liu S."/>
            <person name="Lokyitsang T."/>
            <person name="Lokyitsang Y."/>
            <person name="Lubonja R."/>
            <person name="Lui A."/>
            <person name="MacDonald P."/>
            <person name="Magnisalis V."/>
            <person name="Maru K."/>
            <person name="Matthews C."/>
            <person name="McCusker W."/>
            <person name="McDonough S."/>
            <person name="Mehta T."/>
            <person name="Meldrim J."/>
            <person name="Meneus L."/>
            <person name="Mihai O."/>
            <person name="Mihalev A."/>
            <person name="Mihova T."/>
            <person name="Mittelman R."/>
            <person name="Mlenga V."/>
            <person name="Montmayeur A."/>
            <person name="Mulrain L."/>
            <person name="Navidi A."/>
            <person name="Naylor J."/>
            <person name="Negash T."/>
            <person name="Nguyen T."/>
            <person name="Nguyen N."/>
            <person name="Nicol R."/>
            <person name="Norbu C."/>
            <person name="Norbu N."/>
            <person name="Novod N."/>
            <person name="O'Neill B."/>
            <person name="Osman S."/>
            <person name="Markiewicz E."/>
            <person name="Oyono O.L."/>
            <person name="Patti C."/>
            <person name="Phunkhang P."/>
            <person name="Pierre F."/>
            <person name="Priest M."/>
            <person name="Raghuraman S."/>
            <person name="Rege F."/>
            <person name="Reyes R."/>
            <person name="Rise C."/>
            <person name="Rogov P."/>
            <person name="Ross K."/>
            <person name="Ryan E."/>
            <person name="Settipalli S."/>
            <person name="Shea T."/>
            <person name="Sherpa N."/>
            <person name="Shi L."/>
            <person name="Shih D."/>
            <person name="Sparrow T."/>
            <person name="Spaulding J."/>
            <person name="Stalker J."/>
            <person name="Stange-Thomann N."/>
            <person name="Stavropoulos S."/>
            <person name="Stone C."/>
            <person name="Strader C."/>
            <person name="Tesfaye S."/>
            <person name="Thomson T."/>
            <person name="Thoulutsang Y."/>
            <person name="Thoulutsang D."/>
            <person name="Topham K."/>
            <person name="Topping I."/>
            <person name="Tsamla T."/>
            <person name="Vassiliev H."/>
            <person name="Vo A."/>
            <person name="Wangchuk T."/>
            <person name="Wangdi T."/>
            <person name="Weiand M."/>
            <person name="Wilkinson J."/>
            <person name="Wilson A."/>
            <person name="Yadav S."/>
            <person name="Young G."/>
            <person name="Yu Q."/>
            <person name="Zembek L."/>
            <person name="Zhong D."/>
            <person name="Zimmer A."/>
            <person name="Zwirko Z."/>
            <person name="Jaffe D.B."/>
            <person name="Alvarez P."/>
            <person name="Brockman W."/>
            <person name="Butler J."/>
            <person name="Chin C."/>
            <person name="Gnerre S."/>
            <person name="Grabherr M."/>
            <person name="Kleber M."/>
            <person name="Mauceli E."/>
            <person name="MacCallum I."/>
        </authorList>
    </citation>
    <scope>NUCLEOTIDE SEQUENCE [LARGE SCALE GENOMIC DNA]</scope>
    <source>
        <strain evidence="2">Rob3c / Tucson 14021-0248.25</strain>
    </source>
</reference>